<dbReference type="CDD" id="cd00077">
    <property type="entry name" value="HDc"/>
    <property type="match status" value="1"/>
</dbReference>
<dbReference type="eggNOG" id="COG2206">
    <property type="taxonomic scope" value="Bacteria"/>
</dbReference>
<dbReference type="InterPro" id="IPR006675">
    <property type="entry name" value="HDIG_dom"/>
</dbReference>
<dbReference type="InterPro" id="IPR021812">
    <property type="entry name" value="DUF3391"/>
</dbReference>
<evidence type="ECO:0000313" key="4">
    <source>
        <dbReference type="Proteomes" id="UP000006755"/>
    </source>
</evidence>
<sequence length="388" mass="43226">MFSRFKIRSDDQVALIQTLGLQAVTVYLDKSDAEPLPVQAMATEPETQPQVDKDAAFLEKERKIERQKAYMRELHKVSQDFQRTVANVKAVMQDMQRRPLTALEDAESLVNDIAEEIVSQADVVLHLMNEPKGDDGFYCHSLNVSVMAMLVAKTAGMSQEEIKLCGLGGIFHDLGKLKVPTAILRKTEALSEAEFNFLKLHTQYGVELASRHGDFPARVLNIVLQHHERLDGSGYPKGLKKGEIDILSQLVAVANEYDNLCHGRRDRPGMPPHAVLAILFRKGKDQFNQELVQHFIRVLGVYPPGTLVQLSNDQYGLVMTVNASRLLSPAVLVYDPAVPRDQAAIIDLEEEDLTVKATVKASALPAAVFDYLKPRSDISYFLPLGRKA</sequence>
<dbReference type="PANTHER" id="PTHR43155">
    <property type="entry name" value="CYCLIC DI-GMP PHOSPHODIESTERASE PA4108-RELATED"/>
    <property type="match status" value="1"/>
</dbReference>
<dbReference type="InterPro" id="IPR003607">
    <property type="entry name" value="HD/PDEase_dom"/>
</dbReference>
<dbReference type="PANTHER" id="PTHR43155:SF2">
    <property type="entry name" value="CYCLIC DI-GMP PHOSPHODIESTERASE PA4108"/>
    <property type="match status" value="1"/>
</dbReference>
<name>K2K0T0_9GAMM</name>
<dbReference type="STRING" id="745411.B3C1_13049"/>
<dbReference type="NCBIfam" id="TIGR00277">
    <property type="entry name" value="HDIG"/>
    <property type="match status" value="1"/>
</dbReference>
<dbReference type="PROSITE" id="PS51831">
    <property type="entry name" value="HD"/>
    <property type="match status" value="1"/>
</dbReference>
<dbReference type="EMBL" id="AMRI01000018">
    <property type="protein sequence ID" value="EKE71085.1"/>
    <property type="molecule type" value="Genomic_DNA"/>
</dbReference>
<dbReference type="GO" id="GO:0008081">
    <property type="term" value="F:phosphoric diester hydrolase activity"/>
    <property type="evidence" value="ECO:0007669"/>
    <property type="project" value="UniProtKB-ARBA"/>
</dbReference>
<dbReference type="InterPro" id="IPR006674">
    <property type="entry name" value="HD_domain"/>
</dbReference>
<dbReference type="Pfam" id="PF11871">
    <property type="entry name" value="DUF3391"/>
    <property type="match status" value="1"/>
</dbReference>
<gene>
    <name evidence="3" type="ORF">B3C1_13049</name>
</gene>
<dbReference type="Pfam" id="PF13487">
    <property type="entry name" value="HD_5"/>
    <property type="match status" value="1"/>
</dbReference>
<evidence type="ECO:0000313" key="3">
    <source>
        <dbReference type="EMBL" id="EKE71085.1"/>
    </source>
</evidence>
<accession>K2K0T0</accession>
<feature type="domain" description="HD" evidence="1">
    <location>
        <begin position="137"/>
        <end position="260"/>
    </location>
</feature>
<organism evidence="3 4">
    <name type="scientific">Gallaecimonas xiamenensis 3-C-1</name>
    <dbReference type="NCBI Taxonomy" id="745411"/>
    <lineage>
        <taxon>Bacteria</taxon>
        <taxon>Pseudomonadati</taxon>
        <taxon>Pseudomonadota</taxon>
        <taxon>Gammaproteobacteria</taxon>
        <taxon>Enterobacterales</taxon>
        <taxon>Gallaecimonadaceae</taxon>
        <taxon>Gallaecimonas</taxon>
    </lineage>
</organism>
<evidence type="ECO:0000259" key="1">
    <source>
        <dbReference type="PROSITE" id="PS51831"/>
    </source>
</evidence>
<dbReference type="Gene3D" id="1.10.3210.10">
    <property type="entry name" value="Hypothetical protein af1432"/>
    <property type="match status" value="1"/>
</dbReference>
<dbReference type="SMART" id="SM00471">
    <property type="entry name" value="HDc"/>
    <property type="match status" value="1"/>
</dbReference>
<dbReference type="SUPFAM" id="SSF109604">
    <property type="entry name" value="HD-domain/PDEase-like"/>
    <property type="match status" value="1"/>
</dbReference>
<proteinExistence type="predicted"/>
<dbReference type="Proteomes" id="UP000006755">
    <property type="component" value="Unassembled WGS sequence"/>
</dbReference>
<dbReference type="AlphaFoldDB" id="K2K0T0"/>
<dbReference type="PROSITE" id="PS51832">
    <property type="entry name" value="HD_GYP"/>
    <property type="match status" value="1"/>
</dbReference>
<keyword evidence="4" id="KW-1185">Reference proteome</keyword>
<feature type="domain" description="HD-GYP" evidence="2">
    <location>
        <begin position="115"/>
        <end position="311"/>
    </location>
</feature>
<evidence type="ECO:0000259" key="2">
    <source>
        <dbReference type="PROSITE" id="PS51832"/>
    </source>
</evidence>
<protein>
    <submittedName>
        <fullName evidence="3">HD-GYP domain-containing protein</fullName>
    </submittedName>
</protein>
<comment type="caution">
    <text evidence="3">The sequence shown here is derived from an EMBL/GenBank/DDBJ whole genome shotgun (WGS) entry which is preliminary data.</text>
</comment>
<reference evidence="3 4" key="1">
    <citation type="journal article" date="2012" name="J. Bacteriol.">
        <title>Genome Sequence of Gallaecimonas xiamenensis Type Strain 3-C-1.</title>
        <authorList>
            <person name="Lai Q."/>
            <person name="Wang L."/>
            <person name="Wang W."/>
            <person name="Shao Z."/>
        </authorList>
    </citation>
    <scope>NUCLEOTIDE SEQUENCE [LARGE SCALE GENOMIC DNA]</scope>
    <source>
        <strain evidence="3 4">3-C-1</strain>
    </source>
</reference>
<dbReference type="InterPro" id="IPR037522">
    <property type="entry name" value="HD_GYP_dom"/>
</dbReference>